<sequence length="510" mass="56268">MEFNQDNRSFCTTVAVLDTVAEQLADVDLTLPDYCPDIEKILKCTLIPKIQTRTLSGGQLQIDGNCVVNVLYVDSIKKSIRCCEQSVNFSQSFSVKEAPDNPVILTRTKPEYINCRALSPRRLVMHGAFSLYAKVLSSAKTSIYSPPVENCLEAQLMNIKCASLTSLCQEQFSVVEEVSVGDKPVIESILSTDISVNITDTKAVTGKLMANGEINLKLLYITDVESGETGKLDYLLPFNQIIDCEGIDENTINCVSCDIMSYDIRLKNDVMSDKPLLLLDLKLCLTEEGYVIADENVVTDAYSVKCATQPAFIQLNIVSDLAKLNDSHIEKSSVAVDNGKISKVINISSNQITADYSCDDKGITVSGKVNICILAENEDKIPVFIERNIDYSHLMTSSSEYNCALYVEPRVASISYRLADDSTVEIRCEIKFAVSAAAKENIRAVSDVEIFEDKPIKPEECALTLYFAQAGESLWSIAKSHNTALDKLIEENSAAAQNEDISRMLLIPRV</sequence>
<feature type="domain" description="SipL SPOCS" evidence="2">
    <location>
        <begin position="37"/>
        <end position="115"/>
    </location>
</feature>
<comment type="caution">
    <text evidence="3">The sequence shown here is derived from an EMBL/GenBank/DDBJ whole genome shotgun (WGS) entry which is preliminary data.</text>
</comment>
<dbReference type="InterPro" id="IPR018392">
    <property type="entry name" value="LysM"/>
</dbReference>
<keyword evidence="4" id="KW-1185">Reference proteome</keyword>
<accession>A0ABR7HI71</accession>
<organism evidence="3 4">
    <name type="scientific">Ruminococcus intestinalis</name>
    <dbReference type="NCBI Taxonomy" id="2763066"/>
    <lineage>
        <taxon>Bacteria</taxon>
        <taxon>Bacillati</taxon>
        <taxon>Bacillota</taxon>
        <taxon>Clostridia</taxon>
        <taxon>Eubacteriales</taxon>
        <taxon>Oscillospiraceae</taxon>
        <taxon>Ruminococcus</taxon>
    </lineage>
</organism>
<dbReference type="Pfam" id="PF01476">
    <property type="entry name" value="LysM"/>
    <property type="match status" value="1"/>
</dbReference>
<dbReference type="EMBL" id="JACOPS010000001">
    <property type="protein sequence ID" value="MBC5727221.1"/>
    <property type="molecule type" value="Genomic_DNA"/>
</dbReference>
<dbReference type="Pfam" id="PF12673">
    <property type="entry name" value="SipL"/>
    <property type="match status" value="2"/>
</dbReference>
<feature type="domain" description="LysM" evidence="1">
    <location>
        <begin position="469"/>
        <end position="496"/>
    </location>
</feature>
<dbReference type="Proteomes" id="UP000636755">
    <property type="component" value="Unassembled WGS sequence"/>
</dbReference>
<dbReference type="RefSeq" id="WP_186934597.1">
    <property type="nucleotide sequence ID" value="NZ_JACOPS010000001.1"/>
</dbReference>
<reference evidence="3 4" key="1">
    <citation type="submission" date="2020-08" db="EMBL/GenBank/DDBJ databases">
        <title>Genome public.</title>
        <authorList>
            <person name="Liu C."/>
            <person name="Sun Q."/>
        </authorList>
    </citation>
    <scope>NUCLEOTIDE SEQUENCE [LARGE SCALE GENOMIC DNA]</scope>
    <source>
        <strain evidence="3 4">NSJ-71</strain>
    </source>
</reference>
<proteinExistence type="predicted"/>
<evidence type="ECO:0000259" key="1">
    <source>
        <dbReference type="Pfam" id="PF01476"/>
    </source>
</evidence>
<protein>
    <submittedName>
        <fullName evidence="3">DUF3794 domain-containing protein</fullName>
    </submittedName>
</protein>
<gene>
    <name evidence="3" type="ORF">H8R91_01495</name>
</gene>
<dbReference type="CDD" id="cd00118">
    <property type="entry name" value="LysM"/>
    <property type="match status" value="1"/>
</dbReference>
<feature type="domain" description="SipL SPOCS" evidence="2">
    <location>
        <begin position="186"/>
        <end position="265"/>
    </location>
</feature>
<dbReference type="InterPro" id="IPR024300">
    <property type="entry name" value="SipL_SPOCS_dom"/>
</dbReference>
<name>A0ABR7HI71_9FIRM</name>
<dbReference type="SUPFAM" id="SSF54106">
    <property type="entry name" value="LysM domain"/>
    <property type="match status" value="1"/>
</dbReference>
<evidence type="ECO:0000313" key="4">
    <source>
        <dbReference type="Proteomes" id="UP000636755"/>
    </source>
</evidence>
<evidence type="ECO:0000313" key="3">
    <source>
        <dbReference type="EMBL" id="MBC5727221.1"/>
    </source>
</evidence>
<dbReference type="InterPro" id="IPR036779">
    <property type="entry name" value="LysM_dom_sf"/>
</dbReference>
<evidence type="ECO:0000259" key="2">
    <source>
        <dbReference type="Pfam" id="PF12673"/>
    </source>
</evidence>